<evidence type="ECO:0000313" key="3">
    <source>
        <dbReference type="Proteomes" id="UP001211907"/>
    </source>
</evidence>
<organism evidence="2 3">
    <name type="scientific">Physocladia obscura</name>
    <dbReference type="NCBI Taxonomy" id="109957"/>
    <lineage>
        <taxon>Eukaryota</taxon>
        <taxon>Fungi</taxon>
        <taxon>Fungi incertae sedis</taxon>
        <taxon>Chytridiomycota</taxon>
        <taxon>Chytridiomycota incertae sedis</taxon>
        <taxon>Chytridiomycetes</taxon>
        <taxon>Chytridiales</taxon>
        <taxon>Chytriomycetaceae</taxon>
        <taxon>Physocladia</taxon>
    </lineage>
</organism>
<protein>
    <submittedName>
        <fullName evidence="2">Uncharacterized protein</fullName>
    </submittedName>
</protein>
<keyword evidence="3" id="KW-1185">Reference proteome</keyword>
<keyword evidence="1" id="KW-0472">Membrane</keyword>
<proteinExistence type="predicted"/>
<name>A0AAD5ST77_9FUNG</name>
<evidence type="ECO:0000313" key="2">
    <source>
        <dbReference type="EMBL" id="KAJ3095210.1"/>
    </source>
</evidence>
<dbReference type="Proteomes" id="UP001211907">
    <property type="component" value="Unassembled WGS sequence"/>
</dbReference>
<comment type="caution">
    <text evidence="2">The sequence shown here is derived from an EMBL/GenBank/DDBJ whole genome shotgun (WGS) entry which is preliminary data.</text>
</comment>
<keyword evidence="1" id="KW-1133">Transmembrane helix</keyword>
<reference evidence="2" key="1">
    <citation type="submission" date="2020-05" db="EMBL/GenBank/DDBJ databases">
        <title>Phylogenomic resolution of chytrid fungi.</title>
        <authorList>
            <person name="Stajich J.E."/>
            <person name="Amses K."/>
            <person name="Simmons R."/>
            <person name="Seto K."/>
            <person name="Myers J."/>
            <person name="Bonds A."/>
            <person name="Quandt C.A."/>
            <person name="Barry K."/>
            <person name="Liu P."/>
            <person name="Grigoriev I."/>
            <person name="Longcore J.E."/>
            <person name="James T.Y."/>
        </authorList>
    </citation>
    <scope>NUCLEOTIDE SEQUENCE</scope>
    <source>
        <strain evidence="2">JEL0513</strain>
    </source>
</reference>
<feature type="transmembrane region" description="Helical" evidence="1">
    <location>
        <begin position="281"/>
        <end position="301"/>
    </location>
</feature>
<dbReference type="AlphaFoldDB" id="A0AAD5ST77"/>
<dbReference type="EMBL" id="JADGJH010002735">
    <property type="protein sequence ID" value="KAJ3095210.1"/>
    <property type="molecule type" value="Genomic_DNA"/>
</dbReference>
<feature type="non-terminal residue" evidence="2">
    <location>
        <position position="1"/>
    </location>
</feature>
<keyword evidence="1" id="KW-0812">Transmembrane</keyword>
<evidence type="ECO:0000256" key="1">
    <source>
        <dbReference type="SAM" id="Phobius"/>
    </source>
</evidence>
<gene>
    <name evidence="2" type="ORF">HK100_005886</name>
</gene>
<sequence length="302" mass="31525">GNKLLFQAEALDLCQPLTTSTWYEFSESTYAEYSTAGCISAPTSVTNITVGECVPAGNNSSLEYVSIENASKNTVTATKSAAPTATSTSSPISFDLYTYYNDNKCMSTAAALLGYSSSAMSSSNSSCTPQDSCAFDSSSGQYSTIACNSTGTPSSLSDAFFPKATPYILIGTYLDDSCSNFFGFEADAIGVCQPYPGNTTTVSYMYTSTSLIIYESTTCSGKNSVATPDGSANSCTSNGGGLWIKYFLSNDTTVTTATKTSSSASASVATASTFVTLRSTAISTTSISNFCFLLVLFTIVLQ</sequence>
<accession>A0AAD5ST77</accession>